<sequence length="174" mass="18260">MKKWLLVVLTLALGLSLAACSGSSSSSSDKKEDTKKSEKTNVKDDVLNYYMSLVDVIDTNNADYNAYVAAVGADPKPGEAELAALAKPASESALKVSETLASQKTPDLGKYTDDFKAAVEDLSIAYKQESDALKASGRDTTKADEAMAKADEAIANVLKEAGLNPSSITTDTAS</sequence>
<accession>A0A7X0WZA3</accession>
<feature type="signal peptide" evidence="2">
    <location>
        <begin position="1"/>
        <end position="21"/>
    </location>
</feature>
<dbReference type="PROSITE" id="PS51257">
    <property type="entry name" value="PROKAR_LIPOPROTEIN"/>
    <property type="match status" value="1"/>
</dbReference>
<evidence type="ECO:0000256" key="1">
    <source>
        <dbReference type="SAM" id="MobiDB-lite"/>
    </source>
</evidence>
<evidence type="ECO:0000313" key="5">
    <source>
        <dbReference type="Proteomes" id="UP000033536"/>
    </source>
</evidence>
<evidence type="ECO:0000313" key="4">
    <source>
        <dbReference type="EMBL" id="MBC1484657.1"/>
    </source>
</evidence>
<name>A0A7X0WZA3_LISSE</name>
<dbReference type="Proteomes" id="UP000523362">
    <property type="component" value="Unassembled WGS sequence"/>
</dbReference>
<organism evidence="4 6">
    <name type="scientific">Listeria seeligeri</name>
    <dbReference type="NCBI Taxonomy" id="1640"/>
    <lineage>
        <taxon>Bacteria</taxon>
        <taxon>Bacillati</taxon>
        <taxon>Bacillota</taxon>
        <taxon>Bacilli</taxon>
        <taxon>Bacillales</taxon>
        <taxon>Listeriaceae</taxon>
        <taxon>Listeria</taxon>
    </lineage>
</organism>
<dbReference type="RefSeq" id="WP_003748087.1">
    <property type="nucleotide sequence ID" value="NZ_CP034772.1"/>
</dbReference>
<gene>
    <name evidence="4" type="ORF">HB897_00255</name>
    <name evidence="3" type="ORF">UQ68_06140</name>
</gene>
<dbReference type="Proteomes" id="UP000033536">
    <property type="component" value="Unassembled WGS sequence"/>
</dbReference>
<comment type="caution">
    <text evidence="4">The sequence shown here is derived from an EMBL/GenBank/DDBJ whole genome shotgun (WGS) entry which is preliminary data.</text>
</comment>
<evidence type="ECO:0008006" key="7">
    <source>
        <dbReference type="Google" id="ProtNLM"/>
    </source>
</evidence>
<dbReference type="EMBL" id="JAARRG010000001">
    <property type="protein sequence ID" value="MBC1484657.1"/>
    <property type="molecule type" value="Genomic_DNA"/>
</dbReference>
<dbReference type="AlphaFoldDB" id="A0A7X0WZA3"/>
<feature type="region of interest" description="Disordered" evidence="1">
    <location>
        <begin position="20"/>
        <end position="39"/>
    </location>
</feature>
<keyword evidence="2" id="KW-0732">Signal</keyword>
<evidence type="ECO:0000256" key="2">
    <source>
        <dbReference type="SAM" id="SignalP"/>
    </source>
</evidence>
<protein>
    <recommendedName>
        <fullName evidence="7">Secreted protein</fullName>
    </recommendedName>
</protein>
<reference evidence="4 6" key="2">
    <citation type="submission" date="2020-03" db="EMBL/GenBank/DDBJ databases">
        <title>Soil Listeria distribution.</title>
        <authorList>
            <person name="Liao J."/>
            <person name="Wiedmann M."/>
        </authorList>
    </citation>
    <scope>NUCLEOTIDE SEQUENCE [LARGE SCALE GENOMIC DNA]</scope>
    <source>
        <strain evidence="4 6">FSL L7-1560</strain>
    </source>
</reference>
<feature type="chain" id="PRO_5038557493" description="Secreted protein" evidence="2">
    <location>
        <begin position="22"/>
        <end position="174"/>
    </location>
</feature>
<proteinExistence type="predicted"/>
<evidence type="ECO:0000313" key="6">
    <source>
        <dbReference type="Proteomes" id="UP000523362"/>
    </source>
</evidence>
<evidence type="ECO:0000313" key="3">
    <source>
        <dbReference type="EMBL" id="KKD46396.1"/>
    </source>
</evidence>
<dbReference type="EMBL" id="JYOM01000011">
    <property type="protein sequence ID" value="KKD46396.1"/>
    <property type="molecule type" value="Genomic_DNA"/>
</dbReference>
<feature type="compositionally biased region" description="Basic and acidic residues" evidence="1">
    <location>
        <begin position="28"/>
        <end position="39"/>
    </location>
</feature>
<reference evidence="3 5" key="1">
    <citation type="submission" date="2015-02" db="EMBL/GenBank/DDBJ databases">
        <title>Sequencing of Listeria spp. dairy environmental strains.</title>
        <authorList>
            <person name="Muhterem-Uyar M."/>
            <person name="Wagner M."/>
            <person name="Schmitz-Esser S."/>
            <person name="Stessl B."/>
        </authorList>
    </citation>
    <scope>NUCLEOTIDE SEQUENCE [LARGE SCALE GENOMIC DNA]</scope>
    <source>
        <strain evidence="3 5">7KSM</strain>
    </source>
</reference>
<keyword evidence="5" id="KW-1185">Reference proteome</keyword>